<keyword evidence="5" id="KW-0206">Cytoskeleton</keyword>
<keyword evidence="7" id="KW-0175">Coiled coil</keyword>
<dbReference type="InterPro" id="IPR027330">
    <property type="entry name" value="TPX2_central_dom"/>
</dbReference>
<feature type="domain" description="TPX2 C-terminal" evidence="9">
    <location>
        <begin position="697"/>
        <end position="770"/>
    </location>
</feature>
<organism evidence="11 12">
    <name type="scientific">Limulus polyphemus</name>
    <name type="common">Atlantic horseshoe crab</name>
    <dbReference type="NCBI Taxonomy" id="6850"/>
    <lineage>
        <taxon>Eukaryota</taxon>
        <taxon>Metazoa</taxon>
        <taxon>Ecdysozoa</taxon>
        <taxon>Arthropoda</taxon>
        <taxon>Chelicerata</taxon>
        <taxon>Merostomata</taxon>
        <taxon>Xiphosura</taxon>
        <taxon>Limulidae</taxon>
        <taxon>Limulus</taxon>
    </lineage>
</organism>
<dbReference type="PANTHER" id="PTHR14326:SF44">
    <property type="entry name" value="TARGETING PROTEIN FOR XKLP2"/>
    <property type="match status" value="1"/>
</dbReference>
<feature type="compositionally biased region" description="Basic and acidic residues" evidence="8">
    <location>
        <begin position="330"/>
        <end position="339"/>
    </location>
</feature>
<gene>
    <name evidence="12" type="primary">LOC106473824</name>
</gene>
<feature type="coiled-coil region" evidence="7">
    <location>
        <begin position="714"/>
        <end position="746"/>
    </location>
</feature>
<proteinExistence type="inferred from homology"/>
<evidence type="ECO:0000256" key="4">
    <source>
        <dbReference type="ARBA" id="ARBA00022490"/>
    </source>
</evidence>
<sequence>MLDSNGKLEQPESPGDALVCEQEKQEFLTPESSPPNTTNDHGHSVEMVTDESGPSTSSGREDKLSDENVESDVNLEVPPNLPTVSSNLQERKPRSQVNNEGLSAGRTLRSHSLNDKKKGLEHSYPLRWTPARLQNSGAPDSDGGKTPARKKKRRSETQNRDFKHQSAEDNVAVRVKRSFSARTQSANSSMVASTTRRRGGSFNAGSSEVTKVSKLVAPSTPNCLKRALDNLQNKSKSTVTTEDMELLKIGEIKKRLAANRKKYRKFQRKALQGPKPVDHNTSKSQPHCTVVEPFKFVTDDRIKSHSATDTVVKKEKDFVSSLRRNSPNQHQEKPRERITKPVPFKFGENRKRGRDAAPQEEYHSLAEQIKAFHSATPERFHCSRPGTKPKSDVQAKQLVPTIPHTPKFCSTSRHRPVTAISQAQKEELEVEEMKKYKFKARPVNHKIFTQPMTGISKVETKQSTRPEGFQLKTEVRYHLRERNQASTEEPKYEFHAQPLPKKILEGPRGLKEKEHLPLTHPKSPAFALKGRVLLWKKDEDLTEEEENLSMAVIKANPVPHSGIPFRPKLQKKVTQSEPFSFHNKDKERWALKEERIKEELEKERKMRNFRAQPLPSPSQSGLPSFPKKSLTKPEPFQLSTDYRGSDQAARLQREKEEEEERQREAAVFKARPAAVLYKEPFIPAKAQKSLTEFEDLNLHTEQRATEREKFEMWKQQREEELAAELQRRKEQEEEEERARVAQMRIEAVHKAQPVKHFKPVLIKPSDKTLTNPESPVFATRLRVRNNVSY</sequence>
<evidence type="ECO:0000256" key="3">
    <source>
        <dbReference type="ARBA" id="ARBA00005885"/>
    </source>
</evidence>
<feature type="compositionally biased region" description="Basic and acidic residues" evidence="8">
    <location>
        <begin position="155"/>
        <end position="167"/>
    </location>
</feature>
<keyword evidence="6" id="KW-0539">Nucleus</keyword>
<comment type="similarity">
    <text evidence="3">Belongs to the TPX2 family.</text>
</comment>
<feature type="domain" description="TPX2 central" evidence="10">
    <location>
        <begin position="401"/>
        <end position="526"/>
    </location>
</feature>
<keyword evidence="11" id="KW-1185">Reference proteome</keyword>
<evidence type="ECO:0000256" key="8">
    <source>
        <dbReference type="SAM" id="MobiDB-lite"/>
    </source>
</evidence>
<evidence type="ECO:0000256" key="1">
    <source>
        <dbReference type="ARBA" id="ARBA00004123"/>
    </source>
</evidence>
<evidence type="ECO:0000313" key="11">
    <source>
        <dbReference type="Proteomes" id="UP000694941"/>
    </source>
</evidence>
<feature type="region of interest" description="Disordered" evidence="8">
    <location>
        <begin position="267"/>
        <end position="286"/>
    </location>
</feature>
<evidence type="ECO:0000256" key="2">
    <source>
        <dbReference type="ARBA" id="ARBA00004186"/>
    </source>
</evidence>
<name>A0ABM1TPW2_LIMPO</name>
<accession>A0ABM1TPW2</accession>
<evidence type="ECO:0000256" key="7">
    <source>
        <dbReference type="SAM" id="Coils"/>
    </source>
</evidence>
<feature type="domain" description="TPX2 C-terminal" evidence="9">
    <location>
        <begin position="648"/>
        <end position="691"/>
    </location>
</feature>
<dbReference type="InterPro" id="IPR027329">
    <property type="entry name" value="TPX2_C"/>
</dbReference>
<dbReference type="PANTHER" id="PTHR14326">
    <property type="entry name" value="TARGETING PROTEIN FOR XKLP2"/>
    <property type="match status" value="1"/>
</dbReference>
<dbReference type="RefSeq" id="XP_022257918.1">
    <property type="nucleotide sequence ID" value="XM_022402210.1"/>
</dbReference>
<reference evidence="12" key="1">
    <citation type="submission" date="2025-08" db="UniProtKB">
        <authorList>
            <consortium name="RefSeq"/>
        </authorList>
    </citation>
    <scope>IDENTIFICATION</scope>
    <source>
        <tissue evidence="12">Muscle</tissue>
    </source>
</reference>
<feature type="compositionally biased region" description="Basic and acidic residues" evidence="8">
    <location>
        <begin position="347"/>
        <end position="360"/>
    </location>
</feature>
<keyword evidence="4" id="KW-0963">Cytoplasm</keyword>
<feature type="compositionally biased region" description="Basic and acidic residues" evidence="8">
    <location>
        <begin position="651"/>
        <end position="665"/>
    </location>
</feature>
<feature type="region of interest" description="Disordered" evidence="8">
    <location>
        <begin position="318"/>
        <end position="360"/>
    </location>
</feature>
<dbReference type="Pfam" id="PF12214">
    <property type="entry name" value="TPX2_importin"/>
    <property type="match status" value="1"/>
</dbReference>
<protein>
    <submittedName>
        <fullName evidence="12">Targeting protein for Xklp2 homolog</fullName>
    </submittedName>
</protein>
<evidence type="ECO:0000259" key="9">
    <source>
        <dbReference type="Pfam" id="PF06886"/>
    </source>
</evidence>
<feature type="compositionally biased region" description="Polar residues" evidence="8">
    <location>
        <begin position="180"/>
        <end position="194"/>
    </location>
</feature>
<feature type="region of interest" description="Disordered" evidence="8">
    <location>
        <begin position="601"/>
        <end position="665"/>
    </location>
</feature>
<dbReference type="InterPro" id="IPR009675">
    <property type="entry name" value="TPX2_fam"/>
</dbReference>
<evidence type="ECO:0000256" key="6">
    <source>
        <dbReference type="ARBA" id="ARBA00023242"/>
    </source>
</evidence>
<evidence type="ECO:0000256" key="5">
    <source>
        <dbReference type="ARBA" id="ARBA00023212"/>
    </source>
</evidence>
<evidence type="ECO:0000259" key="10">
    <source>
        <dbReference type="Pfam" id="PF12214"/>
    </source>
</evidence>
<feature type="compositionally biased region" description="Basic and acidic residues" evidence="8">
    <location>
        <begin position="112"/>
        <end position="121"/>
    </location>
</feature>
<dbReference type="GeneID" id="106473824"/>
<feature type="region of interest" description="Disordered" evidence="8">
    <location>
        <begin position="1"/>
        <end position="210"/>
    </location>
</feature>
<dbReference type="Pfam" id="PF06886">
    <property type="entry name" value="TPX2"/>
    <property type="match status" value="2"/>
</dbReference>
<feature type="region of interest" description="Disordered" evidence="8">
    <location>
        <begin position="560"/>
        <end position="585"/>
    </location>
</feature>
<evidence type="ECO:0000313" key="12">
    <source>
        <dbReference type="RefSeq" id="XP_022257918.1"/>
    </source>
</evidence>
<feature type="compositionally biased region" description="Polar residues" evidence="8">
    <location>
        <begin position="30"/>
        <end position="39"/>
    </location>
</feature>
<dbReference type="Proteomes" id="UP000694941">
    <property type="component" value="Unplaced"/>
</dbReference>
<comment type="subcellular location">
    <subcellularLocation>
        <location evidence="2">Cytoplasm</location>
        <location evidence="2">Cytoskeleton</location>
        <location evidence="2">Spindle</location>
    </subcellularLocation>
    <subcellularLocation>
        <location evidence="1">Nucleus</location>
    </subcellularLocation>
</comment>